<dbReference type="CDD" id="cd00751">
    <property type="entry name" value="thiolase"/>
    <property type="match status" value="1"/>
</dbReference>
<protein>
    <submittedName>
        <fullName evidence="8">Thiolase family protein</fullName>
        <ecNumber evidence="8">2.3.1.-</ecNumber>
    </submittedName>
</protein>
<evidence type="ECO:0000256" key="2">
    <source>
        <dbReference type="ARBA" id="ARBA00022679"/>
    </source>
</evidence>
<evidence type="ECO:0000256" key="3">
    <source>
        <dbReference type="ARBA" id="ARBA00023315"/>
    </source>
</evidence>
<dbReference type="GO" id="GO:0016746">
    <property type="term" value="F:acyltransferase activity"/>
    <property type="evidence" value="ECO:0007669"/>
    <property type="project" value="UniProtKB-KW"/>
</dbReference>
<dbReference type="PANTHER" id="PTHR18919:SF107">
    <property type="entry name" value="ACETYL-COA ACETYLTRANSFERASE, CYTOSOLIC"/>
    <property type="match status" value="1"/>
</dbReference>
<gene>
    <name evidence="8" type="ORF">QMY55_10410</name>
</gene>
<evidence type="ECO:0000313" key="8">
    <source>
        <dbReference type="EMBL" id="WHS67486.1"/>
    </source>
</evidence>
<dbReference type="NCBIfam" id="TIGR01930">
    <property type="entry name" value="AcCoA-C-Actrans"/>
    <property type="match status" value="1"/>
</dbReference>
<dbReference type="InterPro" id="IPR020617">
    <property type="entry name" value="Thiolase_C"/>
</dbReference>
<dbReference type="Pfam" id="PF00108">
    <property type="entry name" value="Thiolase_N"/>
    <property type="match status" value="1"/>
</dbReference>
<dbReference type="PANTHER" id="PTHR18919">
    <property type="entry name" value="ACETYL-COA C-ACYLTRANSFERASE"/>
    <property type="match status" value="1"/>
</dbReference>
<dbReference type="RefSeq" id="WP_283488511.1">
    <property type="nucleotide sequence ID" value="NZ_CP125947.1"/>
</dbReference>
<feature type="region of interest" description="Disordered" evidence="5">
    <location>
        <begin position="128"/>
        <end position="157"/>
    </location>
</feature>
<dbReference type="EC" id="2.3.1.-" evidence="8"/>
<evidence type="ECO:0000256" key="1">
    <source>
        <dbReference type="ARBA" id="ARBA00010982"/>
    </source>
</evidence>
<dbReference type="SUPFAM" id="SSF53901">
    <property type="entry name" value="Thiolase-like"/>
    <property type="match status" value="1"/>
</dbReference>
<dbReference type="InterPro" id="IPR020616">
    <property type="entry name" value="Thiolase_N"/>
</dbReference>
<feature type="domain" description="Thiolase N-terminal" evidence="6">
    <location>
        <begin position="13"/>
        <end position="252"/>
    </location>
</feature>
<dbReference type="PIRSF" id="PIRSF000429">
    <property type="entry name" value="Ac-CoA_Ac_transf"/>
    <property type="match status" value="1"/>
</dbReference>
<sequence>MAQLKTSSSGVPILAWTRSPVAPVGGALSQLACHELGAPLLQALLAQPGLPPQAIDAVVLGNALGAGGNPARMLALAAGLPDSCAAHSIDTQCCSGLDAVAMAVGLLQSGQAQMVIAGGAEAWSRAPIRQTRPRHAEELPQSYERPPFAPDPARDPDMLQSAADYAQRQGLSRQAQERYALQSHHRATAAQSLLSAEITALAGLGHDAYPRNLTVSRAARMPIVAQSGLDDMHGLSALTISAKADGAALLLLATPEACARWQLKPRAQWLASASVGAAPETPMLASITATHKLLQRGAQALQQSDLSVDELSAIELHDAFAVQGLAFCAALGLQPEQINAQGGGLARGHPIGASGAIALVRCLAQLQSASQPGALGMAAIAGAGGIGAGTLVQWLA</sequence>
<keyword evidence="3 4" id="KW-0012">Acyltransferase</keyword>
<dbReference type="EMBL" id="CP125947">
    <property type="protein sequence ID" value="WHS67486.1"/>
    <property type="molecule type" value="Genomic_DNA"/>
</dbReference>
<dbReference type="InterPro" id="IPR020613">
    <property type="entry name" value="Thiolase_CS"/>
</dbReference>
<dbReference type="Proteomes" id="UP001240697">
    <property type="component" value="Chromosome"/>
</dbReference>
<evidence type="ECO:0000259" key="6">
    <source>
        <dbReference type="Pfam" id="PF00108"/>
    </source>
</evidence>
<keyword evidence="2 4" id="KW-0808">Transferase</keyword>
<evidence type="ECO:0000256" key="4">
    <source>
        <dbReference type="RuleBase" id="RU003557"/>
    </source>
</evidence>
<proteinExistence type="inferred from homology"/>
<accession>A0ABY8SXT4</accession>
<dbReference type="Pfam" id="PF02803">
    <property type="entry name" value="Thiolase_C"/>
    <property type="match status" value="1"/>
</dbReference>
<dbReference type="PROSITE" id="PS00737">
    <property type="entry name" value="THIOLASE_2"/>
    <property type="match status" value="1"/>
</dbReference>
<evidence type="ECO:0000313" key="9">
    <source>
        <dbReference type="Proteomes" id="UP001240697"/>
    </source>
</evidence>
<evidence type="ECO:0000256" key="5">
    <source>
        <dbReference type="SAM" id="MobiDB-lite"/>
    </source>
</evidence>
<reference evidence="8 9" key="1">
    <citation type="submission" date="2023-05" db="EMBL/GenBank/DDBJ databases">
        <authorList>
            <person name="Yin Y."/>
            <person name="Lu Z."/>
        </authorList>
    </citation>
    <scope>NUCLEOTIDE SEQUENCE [LARGE SCALE GENOMIC DNA]</scope>
    <source>
        <strain evidence="8 9">ZM22</strain>
    </source>
</reference>
<dbReference type="Gene3D" id="3.40.47.10">
    <property type="match status" value="1"/>
</dbReference>
<name>A0ABY8SXT4_9BURK</name>
<evidence type="ECO:0000259" key="7">
    <source>
        <dbReference type="Pfam" id="PF02803"/>
    </source>
</evidence>
<dbReference type="InterPro" id="IPR016039">
    <property type="entry name" value="Thiolase-like"/>
</dbReference>
<dbReference type="InterPro" id="IPR002155">
    <property type="entry name" value="Thiolase"/>
</dbReference>
<keyword evidence="9" id="KW-1185">Reference proteome</keyword>
<comment type="similarity">
    <text evidence="1 4">Belongs to the thiolase-like superfamily. Thiolase family.</text>
</comment>
<organism evidence="8 9">
    <name type="scientific">Comamonas resistens</name>
    <dbReference type="NCBI Taxonomy" id="3046670"/>
    <lineage>
        <taxon>Bacteria</taxon>
        <taxon>Pseudomonadati</taxon>
        <taxon>Pseudomonadota</taxon>
        <taxon>Betaproteobacteria</taxon>
        <taxon>Burkholderiales</taxon>
        <taxon>Comamonadaceae</taxon>
        <taxon>Comamonas</taxon>
    </lineage>
</organism>
<feature type="domain" description="Thiolase C-terminal" evidence="7">
    <location>
        <begin position="264"/>
        <end position="393"/>
    </location>
</feature>